<evidence type="ECO:0000313" key="7">
    <source>
        <dbReference type="EMBL" id="KAF5738255.1"/>
    </source>
</evidence>
<comment type="caution">
    <text evidence="7">The sequence shown here is derived from an EMBL/GenBank/DDBJ whole genome shotgun (WGS) entry which is preliminary data.</text>
</comment>
<dbReference type="OrthoDB" id="1913536at2759"/>
<accession>A0A7J7CVU1</accession>
<evidence type="ECO:0000256" key="5">
    <source>
        <dbReference type="PROSITE-ProRule" id="PRU01191"/>
    </source>
</evidence>
<dbReference type="Proteomes" id="UP000593562">
    <property type="component" value="Unassembled WGS sequence"/>
</dbReference>
<protein>
    <submittedName>
        <fullName evidence="7">GRAS family transcription factor</fullName>
    </submittedName>
</protein>
<dbReference type="InterPro" id="IPR005202">
    <property type="entry name" value="TF_GRAS"/>
</dbReference>
<evidence type="ECO:0000256" key="6">
    <source>
        <dbReference type="SAM" id="MobiDB-lite"/>
    </source>
</evidence>
<evidence type="ECO:0000256" key="3">
    <source>
        <dbReference type="ARBA" id="ARBA00023163"/>
    </source>
</evidence>
<keyword evidence="3" id="KW-0804">Transcription</keyword>
<feature type="compositionally biased region" description="Low complexity" evidence="6">
    <location>
        <begin position="83"/>
        <end position="92"/>
    </location>
</feature>
<evidence type="ECO:0000256" key="2">
    <source>
        <dbReference type="ARBA" id="ARBA00023015"/>
    </source>
</evidence>
<keyword evidence="2" id="KW-0805">Transcription regulation</keyword>
<keyword evidence="4" id="KW-0539">Nucleus</keyword>
<evidence type="ECO:0000256" key="1">
    <source>
        <dbReference type="ARBA" id="ARBA00004123"/>
    </source>
</evidence>
<evidence type="ECO:0000256" key="4">
    <source>
        <dbReference type="ARBA" id="ARBA00023242"/>
    </source>
</evidence>
<evidence type="ECO:0000313" key="8">
    <source>
        <dbReference type="Proteomes" id="UP000593562"/>
    </source>
</evidence>
<dbReference type="EMBL" id="JAAARO010000013">
    <property type="protein sequence ID" value="KAF5738255.1"/>
    <property type="molecule type" value="Genomic_DNA"/>
</dbReference>
<dbReference type="InParanoid" id="A0A7J7CVU1"/>
<name>A0A7J7CVU1_TRIWF</name>
<feature type="region of interest" description="Disordered" evidence="6">
    <location>
        <begin position="18"/>
        <end position="47"/>
    </location>
</feature>
<feature type="compositionally biased region" description="Low complexity" evidence="6">
    <location>
        <begin position="30"/>
        <end position="41"/>
    </location>
</feature>
<keyword evidence="8" id="KW-1185">Reference proteome</keyword>
<gene>
    <name evidence="7" type="ORF">HS088_TW13G01151</name>
</gene>
<comment type="subcellular location">
    <subcellularLocation>
        <location evidence="1">Nucleus</location>
    </subcellularLocation>
</comment>
<proteinExistence type="inferred from homology"/>
<sequence length="509" mass="58024">MWGKMDTLFRLVGLQQQQQQQSDQLSFNNSTSRTSSSSRSSRQYHNHHIQEDPECFNPFMDDEDFSSSSSKHYNLYPYHHHQSTPTTTSTPSHSHHSHHSHHAFESSTTTTTPDPQFSFDFSCKWASHILLETARAIAEKDSIKLQQLMWMLNELSSPYGDTEQKLASYFLQALFSRMTDSGLRCYDTLSSASEKISSFESTRKTLLKFQELSPWITFGHVASNGAIIESFEGETKLHIIDISNTCCTQWPTLLESLATRSDETPHLRLTTVVVTKKEAVLGSGKVMVEIGRRMEKFARLMGVPFEFNVVNHIGDLSDLNFRDLDVRDDEALAINIVGTLHSITPVDDRRDYVISNFRRLNPRIMTVVEEEADLDVGDEGLDFVHGFQECLRFFRIYFESLDESFPRANNERLMLERGAGRAIVDLLAGQPSDSIERRECATSWTRRLHGRGGGFSPVAYSDEVCDDVRALLRRYKEGCWSMTPSTTDTAGIFLSWKDQPVVWASAWRP</sequence>
<reference evidence="7 8" key="1">
    <citation type="journal article" date="2020" name="Nat. Commun.">
        <title>Genome of Tripterygium wilfordii and identification of cytochrome P450 involved in triptolide biosynthesis.</title>
        <authorList>
            <person name="Tu L."/>
            <person name="Su P."/>
            <person name="Zhang Z."/>
            <person name="Gao L."/>
            <person name="Wang J."/>
            <person name="Hu T."/>
            <person name="Zhou J."/>
            <person name="Zhang Y."/>
            <person name="Zhao Y."/>
            <person name="Liu Y."/>
            <person name="Song Y."/>
            <person name="Tong Y."/>
            <person name="Lu Y."/>
            <person name="Yang J."/>
            <person name="Xu C."/>
            <person name="Jia M."/>
            <person name="Peters R.J."/>
            <person name="Huang L."/>
            <person name="Gao W."/>
        </authorList>
    </citation>
    <scope>NUCLEOTIDE SEQUENCE [LARGE SCALE GENOMIC DNA]</scope>
    <source>
        <strain evidence="8">cv. XIE 37</strain>
        <tissue evidence="7">Leaf</tissue>
    </source>
</reference>
<dbReference type="FunCoup" id="A0A7J7CVU1">
    <property type="interactions" value="954"/>
</dbReference>
<organism evidence="7 8">
    <name type="scientific">Tripterygium wilfordii</name>
    <name type="common">Thunder God vine</name>
    <dbReference type="NCBI Taxonomy" id="458696"/>
    <lineage>
        <taxon>Eukaryota</taxon>
        <taxon>Viridiplantae</taxon>
        <taxon>Streptophyta</taxon>
        <taxon>Embryophyta</taxon>
        <taxon>Tracheophyta</taxon>
        <taxon>Spermatophyta</taxon>
        <taxon>Magnoliopsida</taxon>
        <taxon>eudicotyledons</taxon>
        <taxon>Gunneridae</taxon>
        <taxon>Pentapetalae</taxon>
        <taxon>rosids</taxon>
        <taxon>fabids</taxon>
        <taxon>Celastrales</taxon>
        <taxon>Celastraceae</taxon>
        <taxon>Tripterygium</taxon>
    </lineage>
</organism>
<comment type="caution">
    <text evidence="5">Lacks conserved residue(s) required for the propagation of feature annotation.</text>
</comment>
<dbReference type="GO" id="GO:0005634">
    <property type="term" value="C:nucleus"/>
    <property type="evidence" value="ECO:0007669"/>
    <property type="project" value="UniProtKB-SubCell"/>
</dbReference>
<dbReference type="PROSITE" id="PS50985">
    <property type="entry name" value="GRAS"/>
    <property type="match status" value="1"/>
</dbReference>
<feature type="region of interest" description="SAW" evidence="5">
    <location>
        <begin position="428"/>
        <end position="508"/>
    </location>
</feature>
<feature type="short sequence motif" description="VHIID" evidence="5">
    <location>
        <begin position="237"/>
        <end position="241"/>
    </location>
</feature>
<feature type="region of interest" description="Disordered" evidence="6">
    <location>
        <begin position="76"/>
        <end position="109"/>
    </location>
</feature>
<comment type="similarity">
    <text evidence="5">Belongs to the GRAS family.</text>
</comment>
<dbReference type="Pfam" id="PF03514">
    <property type="entry name" value="GRAS"/>
    <property type="match status" value="1"/>
</dbReference>
<dbReference type="AlphaFoldDB" id="A0A7J7CVU1"/>
<dbReference type="PANTHER" id="PTHR31636">
    <property type="entry name" value="OSJNBA0084A10.13 PROTEIN-RELATED"/>
    <property type="match status" value="1"/>
</dbReference>